<organism evidence="1 2">
    <name type="scientific">Caenorhabditis nigoni</name>
    <dbReference type="NCBI Taxonomy" id="1611254"/>
    <lineage>
        <taxon>Eukaryota</taxon>
        <taxon>Metazoa</taxon>
        <taxon>Ecdysozoa</taxon>
        <taxon>Nematoda</taxon>
        <taxon>Chromadorea</taxon>
        <taxon>Rhabditida</taxon>
        <taxon>Rhabditina</taxon>
        <taxon>Rhabditomorpha</taxon>
        <taxon>Rhabditoidea</taxon>
        <taxon>Rhabditidae</taxon>
        <taxon>Peloderinae</taxon>
        <taxon>Caenorhabditis</taxon>
    </lineage>
</organism>
<protein>
    <submittedName>
        <fullName evidence="1">Uncharacterized protein</fullName>
    </submittedName>
</protein>
<comment type="caution">
    <text evidence="1">The sequence shown here is derived from an EMBL/GenBank/DDBJ whole genome shotgun (WGS) entry which is preliminary data.</text>
</comment>
<reference evidence="2" key="1">
    <citation type="submission" date="2017-10" db="EMBL/GenBank/DDBJ databases">
        <title>Rapid genome shrinkage in a self-fertile nematode reveals novel sperm competition proteins.</title>
        <authorList>
            <person name="Yin D."/>
            <person name="Schwarz E.M."/>
            <person name="Thomas C.G."/>
            <person name="Felde R.L."/>
            <person name="Korf I.F."/>
            <person name="Cutter A.D."/>
            <person name="Schartner C.M."/>
            <person name="Ralston E.J."/>
            <person name="Meyer B.J."/>
            <person name="Haag E.S."/>
        </authorList>
    </citation>
    <scope>NUCLEOTIDE SEQUENCE [LARGE SCALE GENOMIC DNA]</scope>
    <source>
        <strain evidence="2">JU1422</strain>
    </source>
</reference>
<evidence type="ECO:0000313" key="1">
    <source>
        <dbReference type="EMBL" id="PIC12800.1"/>
    </source>
</evidence>
<sequence>MYEMVDSMFRLIHQNNMLKDRSREIKNKHNQDRRTMRMKNLEDGDKMEDVKHDSLTSIVVLWKFCVAQRFTTSHILFRESKSEIHKNTHLQCTWKPKAKEELSCSMSNFLVSPFQLLEVPANCLSYQLGITECFISLI</sequence>
<dbReference type="EMBL" id="PDUG01000018">
    <property type="protein sequence ID" value="PIC12800.1"/>
    <property type="molecule type" value="Genomic_DNA"/>
</dbReference>
<proteinExistence type="predicted"/>
<name>A0A2G5SCP3_9PELO</name>
<keyword evidence="2" id="KW-1185">Reference proteome</keyword>
<dbReference type="Proteomes" id="UP000230233">
    <property type="component" value="Unassembled WGS sequence"/>
</dbReference>
<evidence type="ECO:0000313" key="2">
    <source>
        <dbReference type="Proteomes" id="UP000230233"/>
    </source>
</evidence>
<accession>A0A2G5SCP3</accession>
<gene>
    <name evidence="1" type="ORF">B9Z55_028173</name>
</gene>
<dbReference type="AlphaFoldDB" id="A0A2G5SCP3"/>